<feature type="transmembrane region" description="Helical" evidence="1">
    <location>
        <begin position="12"/>
        <end position="39"/>
    </location>
</feature>
<dbReference type="EMBL" id="FTNK01000002">
    <property type="protein sequence ID" value="SIQ51659.1"/>
    <property type="molecule type" value="Genomic_DNA"/>
</dbReference>
<dbReference type="InterPro" id="IPR048493">
    <property type="entry name" value="DUF1980_N"/>
</dbReference>
<proteinExistence type="predicted"/>
<name>A0ABY1JP26_9BACL</name>
<dbReference type="Pfam" id="PF21537">
    <property type="entry name" value="DUF1980_C"/>
    <property type="match status" value="1"/>
</dbReference>
<dbReference type="InterPro" id="IPR048447">
    <property type="entry name" value="DUF1980_C"/>
</dbReference>
<evidence type="ECO:0000259" key="3">
    <source>
        <dbReference type="Pfam" id="PF21537"/>
    </source>
</evidence>
<dbReference type="RefSeq" id="WP_068581271.1">
    <property type="nucleotide sequence ID" value="NZ_FTNK01000002.1"/>
</dbReference>
<dbReference type="Pfam" id="PF09323">
    <property type="entry name" value="DUF1980"/>
    <property type="match status" value="1"/>
</dbReference>
<dbReference type="PANTHER" id="PTHR40047">
    <property type="entry name" value="UPF0703 PROTEIN YCGQ"/>
    <property type="match status" value="1"/>
</dbReference>
<dbReference type="InterPro" id="IPR052955">
    <property type="entry name" value="UPF0703_membrane_permease"/>
</dbReference>
<reference evidence="4 5" key="1">
    <citation type="submission" date="2017-01" db="EMBL/GenBank/DDBJ databases">
        <authorList>
            <person name="Varghese N."/>
            <person name="Submissions S."/>
        </authorList>
    </citation>
    <scope>NUCLEOTIDE SEQUENCE [LARGE SCALE GENOMIC DNA]</scope>
    <source>
        <strain evidence="4 5">ATCC 23464</strain>
    </source>
</reference>
<dbReference type="PANTHER" id="PTHR40047:SF1">
    <property type="entry name" value="UPF0703 PROTEIN YCGQ"/>
    <property type="match status" value="1"/>
</dbReference>
<evidence type="ECO:0000256" key="1">
    <source>
        <dbReference type="SAM" id="Phobius"/>
    </source>
</evidence>
<comment type="caution">
    <text evidence="4">The sequence shown here is derived from an EMBL/GenBank/DDBJ whole genome shotgun (WGS) entry which is preliminary data.</text>
</comment>
<evidence type="ECO:0000313" key="4">
    <source>
        <dbReference type="EMBL" id="SIQ51659.1"/>
    </source>
</evidence>
<protein>
    <submittedName>
        <fullName evidence="4">TIGR03943 family protein</fullName>
    </submittedName>
</protein>
<dbReference type="NCBIfam" id="TIGR03943">
    <property type="entry name" value="TIGR03943 family putative permease subunit"/>
    <property type="match status" value="1"/>
</dbReference>
<evidence type="ECO:0000259" key="2">
    <source>
        <dbReference type="Pfam" id="PF09323"/>
    </source>
</evidence>
<gene>
    <name evidence="4" type="ORF">SAMN05421578_102362</name>
</gene>
<dbReference type="Proteomes" id="UP000186666">
    <property type="component" value="Unassembled WGS sequence"/>
</dbReference>
<keyword evidence="1" id="KW-0812">Transmembrane</keyword>
<keyword evidence="5" id="KW-1185">Reference proteome</keyword>
<evidence type="ECO:0000313" key="5">
    <source>
        <dbReference type="Proteomes" id="UP000186666"/>
    </source>
</evidence>
<keyword evidence="1" id="KW-0472">Membrane</keyword>
<feature type="transmembrane region" description="Helical" evidence="1">
    <location>
        <begin position="86"/>
        <end position="106"/>
    </location>
</feature>
<feature type="domain" description="DUF1980" evidence="2">
    <location>
        <begin position="13"/>
        <end position="122"/>
    </location>
</feature>
<feature type="transmembrane region" description="Helical" evidence="1">
    <location>
        <begin position="45"/>
        <end position="65"/>
    </location>
</feature>
<dbReference type="InterPro" id="IPR015402">
    <property type="entry name" value="DUF1980"/>
</dbReference>
<accession>A0ABY1JP26</accession>
<keyword evidence="1" id="KW-1133">Transmembrane helix</keyword>
<sequence>MEQERSNTPHYWIRAIILLGYTLYITQLVSSGNIIYYIAPRMTPYVKYASILLFGMAMVQVFLALQSNREDNDEICDCEPIPERSLIINIGIYSLFTVPLLMGFLMPDTVMGSSVASMKGMNLGADASISQNLVKVTTNTTSVVNEDDDALKEKFPADPYTEDYALLAMKLYIKEMIRIEEEGFMELLTSIDIYIDNFIGKKITLKGFVYHEDDMLPNQFVISRLAMQCCSADTAPYGIMVESDIANNFAEDTWVEVTGVIGKTLYNNNTIMKIDADTIVTTTASDNPYIYPYFEDFVNLGN</sequence>
<organism evidence="4 5">
    <name type="scientific">Paenibacillus macquariensis</name>
    <dbReference type="NCBI Taxonomy" id="948756"/>
    <lineage>
        <taxon>Bacteria</taxon>
        <taxon>Bacillati</taxon>
        <taxon>Bacillota</taxon>
        <taxon>Bacilli</taxon>
        <taxon>Bacillales</taxon>
        <taxon>Paenibacillaceae</taxon>
        <taxon>Paenibacillus</taxon>
    </lineage>
</organism>
<feature type="domain" description="DUF1980" evidence="3">
    <location>
        <begin position="157"/>
        <end position="292"/>
    </location>
</feature>